<keyword evidence="8" id="KW-1185">Reference proteome</keyword>
<comment type="subcellular location">
    <subcellularLocation>
        <location evidence="1">Membrane</location>
        <topology evidence="1">Multi-pass membrane protein</topology>
    </subcellularLocation>
</comment>
<evidence type="ECO:0000256" key="3">
    <source>
        <dbReference type="ARBA" id="ARBA00022692"/>
    </source>
</evidence>
<comment type="caution">
    <text evidence="7">The sequence shown here is derived from an EMBL/GenBank/DDBJ whole genome shotgun (WGS) entry which is preliminary data.</text>
</comment>
<evidence type="ECO:0000256" key="5">
    <source>
        <dbReference type="ARBA" id="ARBA00023136"/>
    </source>
</evidence>
<feature type="transmembrane region" description="Helical" evidence="6">
    <location>
        <begin position="129"/>
        <end position="154"/>
    </location>
</feature>
<evidence type="ECO:0000256" key="1">
    <source>
        <dbReference type="ARBA" id="ARBA00004141"/>
    </source>
</evidence>
<evidence type="ECO:0000256" key="2">
    <source>
        <dbReference type="ARBA" id="ARBA00007524"/>
    </source>
</evidence>
<accession>A0ABP4VS08</accession>
<evidence type="ECO:0000313" key="7">
    <source>
        <dbReference type="EMBL" id="GAA1736122.1"/>
    </source>
</evidence>
<dbReference type="RefSeq" id="WP_344075914.1">
    <property type="nucleotide sequence ID" value="NZ_BAAALS010000001.1"/>
</dbReference>
<organism evidence="7 8">
    <name type="scientific">Luedemannella helvata</name>
    <dbReference type="NCBI Taxonomy" id="349315"/>
    <lineage>
        <taxon>Bacteria</taxon>
        <taxon>Bacillati</taxon>
        <taxon>Actinomycetota</taxon>
        <taxon>Actinomycetes</taxon>
        <taxon>Micromonosporales</taxon>
        <taxon>Micromonosporaceae</taxon>
        <taxon>Luedemannella</taxon>
    </lineage>
</organism>
<keyword evidence="4 6" id="KW-1133">Transmembrane helix</keyword>
<protein>
    <recommendedName>
        <fullName evidence="9">Tryptophan-rich sensory protein</fullName>
    </recommendedName>
</protein>
<dbReference type="PANTHER" id="PTHR10057">
    <property type="entry name" value="PERIPHERAL-TYPE BENZODIAZEPINE RECEPTOR"/>
    <property type="match status" value="1"/>
</dbReference>
<evidence type="ECO:0008006" key="9">
    <source>
        <dbReference type="Google" id="ProtNLM"/>
    </source>
</evidence>
<dbReference type="InterPro" id="IPR004307">
    <property type="entry name" value="TspO_MBR"/>
</dbReference>
<keyword evidence="5 6" id="KW-0472">Membrane</keyword>
<dbReference type="PANTHER" id="PTHR10057:SF0">
    <property type="entry name" value="TRANSLOCATOR PROTEIN"/>
    <property type="match status" value="1"/>
</dbReference>
<name>A0ABP4VS08_9ACTN</name>
<gene>
    <name evidence="7" type="ORF">GCM10009681_03280</name>
</gene>
<dbReference type="Gene3D" id="1.20.1260.100">
    <property type="entry name" value="TspO/MBR protein"/>
    <property type="match status" value="1"/>
</dbReference>
<feature type="transmembrane region" description="Helical" evidence="6">
    <location>
        <begin position="46"/>
        <end position="67"/>
    </location>
</feature>
<dbReference type="Pfam" id="PF03073">
    <property type="entry name" value="TspO_MBR"/>
    <property type="match status" value="1"/>
</dbReference>
<dbReference type="Proteomes" id="UP001500655">
    <property type="component" value="Unassembled WGS sequence"/>
</dbReference>
<evidence type="ECO:0000313" key="8">
    <source>
        <dbReference type="Proteomes" id="UP001500655"/>
    </source>
</evidence>
<evidence type="ECO:0000256" key="6">
    <source>
        <dbReference type="SAM" id="Phobius"/>
    </source>
</evidence>
<dbReference type="PIRSF" id="PIRSF005859">
    <property type="entry name" value="PBR"/>
    <property type="match status" value="1"/>
</dbReference>
<dbReference type="InterPro" id="IPR038330">
    <property type="entry name" value="TspO/MBR-related_sf"/>
</dbReference>
<comment type="similarity">
    <text evidence="2">Belongs to the TspO/BZRP family.</text>
</comment>
<keyword evidence="3 6" id="KW-0812">Transmembrane</keyword>
<sequence length="158" mass="16623">MRLPTLVKTAAAVTATAAVGAVITSSSTSSGWYRRLRKPSWQPPSAAFPLVWTPLYALIAVAGARALDRAEGAERTAFTRDYALNLALNAGWTALFFGARRPAAALAEITALNASNILLVRRAGRTDRLAGAALVPYAGWTLFATALNGAIVGLNRGR</sequence>
<dbReference type="CDD" id="cd15904">
    <property type="entry name" value="TSPO_MBR"/>
    <property type="match status" value="1"/>
</dbReference>
<evidence type="ECO:0000256" key="4">
    <source>
        <dbReference type="ARBA" id="ARBA00022989"/>
    </source>
</evidence>
<reference evidence="8" key="1">
    <citation type="journal article" date="2019" name="Int. J. Syst. Evol. Microbiol.">
        <title>The Global Catalogue of Microorganisms (GCM) 10K type strain sequencing project: providing services to taxonomists for standard genome sequencing and annotation.</title>
        <authorList>
            <consortium name="The Broad Institute Genomics Platform"/>
            <consortium name="The Broad Institute Genome Sequencing Center for Infectious Disease"/>
            <person name="Wu L."/>
            <person name="Ma J."/>
        </authorList>
    </citation>
    <scope>NUCLEOTIDE SEQUENCE [LARGE SCALE GENOMIC DNA]</scope>
    <source>
        <strain evidence="8">JCM 13249</strain>
    </source>
</reference>
<proteinExistence type="inferred from homology"/>
<dbReference type="EMBL" id="BAAALS010000001">
    <property type="protein sequence ID" value="GAA1736122.1"/>
    <property type="molecule type" value="Genomic_DNA"/>
</dbReference>